<comment type="caution">
    <text evidence="1">The sequence shown here is derived from an EMBL/GenBank/DDBJ whole genome shotgun (WGS) entry which is preliminary data.</text>
</comment>
<evidence type="ECO:0000313" key="1">
    <source>
        <dbReference type="EMBL" id="EOS06789.1"/>
    </source>
</evidence>
<proteinExistence type="predicted"/>
<name>R9HSD4_BACUN</name>
<evidence type="ECO:0000313" key="2">
    <source>
        <dbReference type="Proteomes" id="UP000014212"/>
    </source>
</evidence>
<reference evidence="1 2" key="1">
    <citation type="submission" date="2013-04" db="EMBL/GenBank/DDBJ databases">
        <title>The Genome Sequence of Bacteroides uniformis dnLKV2.</title>
        <authorList>
            <consortium name="The Broad Institute Genomics Platform"/>
            <consortium name="The Broad Institute Genome Sequencing Center for Infectious Disease"/>
            <person name="Earl A."/>
            <person name="Xavier R."/>
            <person name="Kuhn K."/>
            <person name="Stappenbeck T."/>
            <person name="Walker B."/>
            <person name="Young S."/>
            <person name="Zeng Q."/>
            <person name="Gargeya S."/>
            <person name="Fitzgerald M."/>
            <person name="Haas B."/>
            <person name="Abouelleil A."/>
            <person name="Allen A.W."/>
            <person name="Alvarado L."/>
            <person name="Arachchi H.M."/>
            <person name="Berlin A.M."/>
            <person name="Chapman S.B."/>
            <person name="Gainer-Dewar J."/>
            <person name="Goldberg J."/>
            <person name="Griggs A."/>
            <person name="Gujja S."/>
            <person name="Hansen M."/>
            <person name="Howarth C."/>
            <person name="Imamovic A."/>
            <person name="Ireland A."/>
            <person name="Larimer J."/>
            <person name="McCowan C."/>
            <person name="Murphy C."/>
            <person name="Pearson M."/>
            <person name="Poon T.W."/>
            <person name="Priest M."/>
            <person name="Roberts A."/>
            <person name="Saif S."/>
            <person name="Shea T."/>
            <person name="Sisk P."/>
            <person name="Sykes S."/>
            <person name="Wortman J."/>
            <person name="Nusbaum C."/>
            <person name="Birren B."/>
        </authorList>
    </citation>
    <scope>NUCLEOTIDE SEQUENCE [LARGE SCALE GENOMIC DNA]</scope>
    <source>
        <strain evidence="2">dnLKV2</strain>
    </source>
</reference>
<gene>
    <name evidence="1" type="ORF">C801_03120</name>
</gene>
<dbReference type="AlphaFoldDB" id="R9HSD4"/>
<sequence length="37" mass="4350">MYDWTIYDVRLKMPCPQEKATIATVKQSKLQSYIVNS</sequence>
<dbReference type="PATRIC" id="fig|1235787.3.peg.3169"/>
<dbReference type="Proteomes" id="UP000014212">
    <property type="component" value="Unassembled WGS sequence"/>
</dbReference>
<dbReference type="EMBL" id="ASSO01000010">
    <property type="protein sequence ID" value="EOS06789.1"/>
    <property type="molecule type" value="Genomic_DNA"/>
</dbReference>
<accession>R9HSD4</accession>
<organism evidence="1 2">
    <name type="scientific">Bacteroides uniformis dnLKV2</name>
    <dbReference type="NCBI Taxonomy" id="1235787"/>
    <lineage>
        <taxon>Bacteria</taxon>
        <taxon>Pseudomonadati</taxon>
        <taxon>Bacteroidota</taxon>
        <taxon>Bacteroidia</taxon>
        <taxon>Bacteroidales</taxon>
        <taxon>Bacteroidaceae</taxon>
        <taxon>Bacteroides</taxon>
    </lineage>
</organism>
<protein>
    <submittedName>
        <fullName evidence="1">Uncharacterized protein</fullName>
    </submittedName>
</protein>
<dbReference type="HOGENOM" id="CLU_3340601_0_0_10"/>